<dbReference type="GO" id="GO:0003700">
    <property type="term" value="F:DNA-binding transcription factor activity"/>
    <property type="evidence" value="ECO:0007669"/>
    <property type="project" value="TreeGrafter"/>
</dbReference>
<evidence type="ECO:0000313" key="5">
    <source>
        <dbReference type="EMBL" id="PZW29430.1"/>
    </source>
</evidence>
<dbReference type="GO" id="GO:0000976">
    <property type="term" value="F:transcription cis-regulatory region binding"/>
    <property type="evidence" value="ECO:0007669"/>
    <property type="project" value="TreeGrafter"/>
</dbReference>
<evidence type="ECO:0000313" key="6">
    <source>
        <dbReference type="Proteomes" id="UP000248806"/>
    </source>
</evidence>
<dbReference type="Pfam" id="PF13377">
    <property type="entry name" value="Peripla_BP_3"/>
    <property type="match status" value="1"/>
</dbReference>
<feature type="domain" description="HTH lacI-type" evidence="4">
    <location>
        <begin position="5"/>
        <end position="59"/>
    </location>
</feature>
<dbReference type="SUPFAM" id="SSF53822">
    <property type="entry name" value="Periplasmic binding protein-like I"/>
    <property type="match status" value="1"/>
</dbReference>
<dbReference type="RefSeq" id="WP_111322805.1">
    <property type="nucleotide sequence ID" value="NZ_BIFX01000001.1"/>
</dbReference>
<comment type="caution">
    <text evidence="5">The sequence shown here is derived from an EMBL/GenBank/DDBJ whole genome shotgun (WGS) entry which is preliminary data.</text>
</comment>
<evidence type="ECO:0000256" key="1">
    <source>
        <dbReference type="ARBA" id="ARBA00023015"/>
    </source>
</evidence>
<sequence>MADKVTINDIARLAGVSKATVSRVLNRKPDVDPATRERILHIIEEQSFVPNMAASGLAGGQSRLIGVLVPSLTWHFIPYIIRGVAEAVAQTSYDLVLYSMNDLEQDKSDALARILTTKLTAGLLGIVPGQSAKYVTRLHKHGMPIVIIDDQIQPPAHIPWVGVDNLSGAYTAVRHLIRLGHRRIAHIRGPMRNLCCQERHQGYCKALQEAGITPNPEWILDGDFTSEGGEIAARKLFALPPEKRPTAIFASSDPTAYGIISAAEEAGVRIPGDIALVGFDDLETSAYIRPGLTTIRQPFVEMGRKAMELLFSMLNTQPLSKQPLLHQPFGAANQTESEPVRVYLDTRLVVRASCGASQGPQSFAQAV</sequence>
<dbReference type="EMBL" id="QKUF01000008">
    <property type="protein sequence ID" value="PZW29430.1"/>
    <property type="molecule type" value="Genomic_DNA"/>
</dbReference>
<keyword evidence="1" id="KW-0805">Transcription regulation</keyword>
<dbReference type="PRINTS" id="PR00036">
    <property type="entry name" value="HTHLACI"/>
</dbReference>
<dbReference type="CDD" id="cd06267">
    <property type="entry name" value="PBP1_LacI_sugar_binding-like"/>
    <property type="match status" value="1"/>
</dbReference>
<gene>
    <name evidence="5" type="ORF">EI42_02724</name>
</gene>
<dbReference type="Gene3D" id="3.40.50.2300">
    <property type="match status" value="2"/>
</dbReference>
<dbReference type="InterPro" id="IPR000843">
    <property type="entry name" value="HTH_LacI"/>
</dbReference>
<proteinExistence type="predicted"/>
<accession>A0A326U6A6</accession>
<reference evidence="5 6" key="1">
    <citation type="submission" date="2018-06" db="EMBL/GenBank/DDBJ databases">
        <title>Genomic Encyclopedia of Archaeal and Bacterial Type Strains, Phase II (KMG-II): from individual species to whole genera.</title>
        <authorList>
            <person name="Goeker M."/>
        </authorList>
    </citation>
    <scope>NUCLEOTIDE SEQUENCE [LARGE SCALE GENOMIC DNA]</scope>
    <source>
        <strain evidence="5 6">ATCC BAA-1881</strain>
    </source>
</reference>
<evidence type="ECO:0000256" key="3">
    <source>
        <dbReference type="ARBA" id="ARBA00023163"/>
    </source>
</evidence>
<name>A0A326U6A6_THEHA</name>
<dbReference type="AlphaFoldDB" id="A0A326U6A6"/>
<keyword evidence="2" id="KW-0238">DNA-binding</keyword>
<dbReference type="SMART" id="SM00354">
    <property type="entry name" value="HTH_LACI"/>
    <property type="match status" value="1"/>
</dbReference>
<dbReference type="InterPro" id="IPR028082">
    <property type="entry name" value="Peripla_BP_I"/>
</dbReference>
<evidence type="ECO:0000259" key="4">
    <source>
        <dbReference type="PROSITE" id="PS50932"/>
    </source>
</evidence>
<dbReference type="OrthoDB" id="9788209at2"/>
<dbReference type="SUPFAM" id="SSF47413">
    <property type="entry name" value="lambda repressor-like DNA-binding domains"/>
    <property type="match status" value="1"/>
</dbReference>
<dbReference type="Pfam" id="PF00356">
    <property type="entry name" value="LacI"/>
    <property type="match status" value="1"/>
</dbReference>
<dbReference type="PROSITE" id="PS00356">
    <property type="entry name" value="HTH_LACI_1"/>
    <property type="match status" value="1"/>
</dbReference>
<dbReference type="PANTHER" id="PTHR30146:SF109">
    <property type="entry name" value="HTH-TYPE TRANSCRIPTIONAL REGULATOR GALS"/>
    <property type="match status" value="1"/>
</dbReference>
<dbReference type="CDD" id="cd01392">
    <property type="entry name" value="HTH_LacI"/>
    <property type="match status" value="1"/>
</dbReference>
<dbReference type="PROSITE" id="PS50932">
    <property type="entry name" value="HTH_LACI_2"/>
    <property type="match status" value="1"/>
</dbReference>
<evidence type="ECO:0000256" key="2">
    <source>
        <dbReference type="ARBA" id="ARBA00023125"/>
    </source>
</evidence>
<dbReference type="PANTHER" id="PTHR30146">
    <property type="entry name" value="LACI-RELATED TRANSCRIPTIONAL REPRESSOR"/>
    <property type="match status" value="1"/>
</dbReference>
<organism evidence="5 6">
    <name type="scientific">Thermosporothrix hazakensis</name>
    <dbReference type="NCBI Taxonomy" id="644383"/>
    <lineage>
        <taxon>Bacteria</taxon>
        <taxon>Bacillati</taxon>
        <taxon>Chloroflexota</taxon>
        <taxon>Ktedonobacteria</taxon>
        <taxon>Ktedonobacterales</taxon>
        <taxon>Thermosporotrichaceae</taxon>
        <taxon>Thermosporothrix</taxon>
    </lineage>
</organism>
<protein>
    <submittedName>
        <fullName evidence="5">LacI family transcriptional regulator</fullName>
    </submittedName>
</protein>
<keyword evidence="3" id="KW-0804">Transcription</keyword>
<dbReference type="Proteomes" id="UP000248806">
    <property type="component" value="Unassembled WGS sequence"/>
</dbReference>
<dbReference type="InterPro" id="IPR010982">
    <property type="entry name" value="Lambda_DNA-bd_dom_sf"/>
</dbReference>
<dbReference type="InterPro" id="IPR046335">
    <property type="entry name" value="LacI/GalR-like_sensor"/>
</dbReference>
<keyword evidence="6" id="KW-1185">Reference proteome</keyword>
<dbReference type="Gene3D" id="1.10.260.40">
    <property type="entry name" value="lambda repressor-like DNA-binding domains"/>
    <property type="match status" value="1"/>
</dbReference>